<comment type="subcellular location">
    <subcellularLocation>
        <location evidence="1">Membrane</location>
    </subcellularLocation>
</comment>
<dbReference type="EMBL" id="JARQWQ010000046">
    <property type="protein sequence ID" value="KAK2558160.1"/>
    <property type="molecule type" value="Genomic_DNA"/>
</dbReference>
<dbReference type="AlphaFoldDB" id="A0AAD9QC56"/>
<evidence type="ECO:0000256" key="3">
    <source>
        <dbReference type="ARBA" id="ARBA00023134"/>
    </source>
</evidence>
<dbReference type="InterPro" id="IPR003578">
    <property type="entry name" value="Small_GTPase_Rho"/>
</dbReference>
<dbReference type="Proteomes" id="UP001249851">
    <property type="component" value="Unassembled WGS sequence"/>
</dbReference>
<dbReference type="PRINTS" id="PR00449">
    <property type="entry name" value="RASTRNSFRMNG"/>
</dbReference>
<sequence length="292" mass="33175">MLSRRRNTLPVILEPTLDHEHLTSLLEEETYRRHSSDDSVLLDQVDGGKRMLLDSERMCSHPSKRYKLTVVGDEQCGKTSLLNALVKSDFEAEESCVFDECVADIITQGSRLELMLWEISGLDDYESIRRELYRDSDVILVCFDIGQPLSLQSVINKWVPEINDACPGIPYLLIGCKNDLRSDTALQHYLTVPRQEESISRGKALDVAHSTMARDYIECCAKTRWNVKEVFKSAADAILFKNDDRVDEIKSQSVLKKFSWFSRRSSGSDIADCNTIPRSPSANRRLSLFSTS</sequence>
<name>A0AAD9QC56_ACRCE</name>
<evidence type="ECO:0000313" key="6">
    <source>
        <dbReference type="Proteomes" id="UP001249851"/>
    </source>
</evidence>
<dbReference type="GO" id="GO:0005525">
    <property type="term" value="F:GTP binding"/>
    <property type="evidence" value="ECO:0007669"/>
    <property type="project" value="UniProtKB-KW"/>
</dbReference>
<evidence type="ECO:0000256" key="4">
    <source>
        <dbReference type="ARBA" id="ARBA00023136"/>
    </source>
</evidence>
<keyword evidence="6" id="KW-1185">Reference proteome</keyword>
<dbReference type="PANTHER" id="PTHR24072">
    <property type="entry name" value="RHO FAMILY GTPASE"/>
    <property type="match status" value="1"/>
</dbReference>
<dbReference type="SMART" id="SM00173">
    <property type="entry name" value="RAS"/>
    <property type="match status" value="1"/>
</dbReference>
<gene>
    <name evidence="5" type="ORF">P5673_019744</name>
</gene>
<dbReference type="SMART" id="SM00175">
    <property type="entry name" value="RAB"/>
    <property type="match status" value="1"/>
</dbReference>
<evidence type="ECO:0000256" key="1">
    <source>
        <dbReference type="ARBA" id="ARBA00004370"/>
    </source>
</evidence>
<dbReference type="Gene3D" id="3.40.50.300">
    <property type="entry name" value="P-loop containing nucleotide triphosphate hydrolases"/>
    <property type="match status" value="1"/>
</dbReference>
<reference evidence="5" key="2">
    <citation type="journal article" date="2023" name="Science">
        <title>Genomic signatures of disease resistance in endangered staghorn corals.</title>
        <authorList>
            <person name="Vollmer S.V."/>
            <person name="Selwyn J.D."/>
            <person name="Despard B.A."/>
            <person name="Roesel C.L."/>
        </authorList>
    </citation>
    <scope>NUCLEOTIDE SEQUENCE</scope>
    <source>
        <strain evidence="5">K2</strain>
    </source>
</reference>
<accession>A0AAD9QC56</accession>
<evidence type="ECO:0000256" key="2">
    <source>
        <dbReference type="ARBA" id="ARBA00022741"/>
    </source>
</evidence>
<dbReference type="SMART" id="SM00174">
    <property type="entry name" value="RHO"/>
    <property type="match status" value="1"/>
</dbReference>
<dbReference type="InterPro" id="IPR001806">
    <property type="entry name" value="Small_GTPase"/>
</dbReference>
<dbReference type="NCBIfam" id="TIGR00231">
    <property type="entry name" value="small_GTP"/>
    <property type="match status" value="1"/>
</dbReference>
<protein>
    <submittedName>
        <fullName evidence="5">GTP-binding protein RHO1</fullName>
    </submittedName>
</protein>
<dbReference type="Pfam" id="PF00071">
    <property type="entry name" value="Ras"/>
    <property type="match status" value="1"/>
</dbReference>
<dbReference type="InterPro" id="IPR005225">
    <property type="entry name" value="Small_GTP-bd"/>
</dbReference>
<dbReference type="GO" id="GO:0007264">
    <property type="term" value="P:small GTPase-mediated signal transduction"/>
    <property type="evidence" value="ECO:0007669"/>
    <property type="project" value="InterPro"/>
</dbReference>
<dbReference type="PROSITE" id="PS51421">
    <property type="entry name" value="RAS"/>
    <property type="match status" value="1"/>
</dbReference>
<keyword evidence="2" id="KW-0547">Nucleotide-binding</keyword>
<dbReference type="GO" id="GO:0003924">
    <property type="term" value="F:GTPase activity"/>
    <property type="evidence" value="ECO:0007669"/>
    <property type="project" value="InterPro"/>
</dbReference>
<reference evidence="5" key="1">
    <citation type="journal article" date="2023" name="G3 (Bethesda)">
        <title>Whole genome assembly and annotation of the endangered Caribbean coral Acropora cervicornis.</title>
        <authorList>
            <person name="Selwyn J.D."/>
            <person name="Vollmer S.V."/>
        </authorList>
    </citation>
    <scope>NUCLEOTIDE SEQUENCE</scope>
    <source>
        <strain evidence="5">K2</strain>
    </source>
</reference>
<evidence type="ECO:0000313" key="5">
    <source>
        <dbReference type="EMBL" id="KAK2558160.1"/>
    </source>
</evidence>
<dbReference type="SUPFAM" id="SSF52540">
    <property type="entry name" value="P-loop containing nucleoside triphosphate hydrolases"/>
    <property type="match status" value="1"/>
</dbReference>
<dbReference type="InterPro" id="IPR027417">
    <property type="entry name" value="P-loop_NTPase"/>
</dbReference>
<dbReference type="FunFam" id="3.40.50.300:FF:002060">
    <property type="entry name" value="Rho family GTPase"/>
    <property type="match status" value="1"/>
</dbReference>
<comment type="caution">
    <text evidence="5">The sequence shown here is derived from an EMBL/GenBank/DDBJ whole genome shotgun (WGS) entry which is preliminary data.</text>
</comment>
<organism evidence="5 6">
    <name type="scientific">Acropora cervicornis</name>
    <name type="common">Staghorn coral</name>
    <dbReference type="NCBI Taxonomy" id="6130"/>
    <lineage>
        <taxon>Eukaryota</taxon>
        <taxon>Metazoa</taxon>
        <taxon>Cnidaria</taxon>
        <taxon>Anthozoa</taxon>
        <taxon>Hexacorallia</taxon>
        <taxon>Scleractinia</taxon>
        <taxon>Astrocoeniina</taxon>
        <taxon>Acroporidae</taxon>
        <taxon>Acropora</taxon>
    </lineage>
</organism>
<dbReference type="PROSITE" id="PS51420">
    <property type="entry name" value="RHO"/>
    <property type="match status" value="1"/>
</dbReference>
<dbReference type="PROSITE" id="PS51419">
    <property type="entry name" value="RAB"/>
    <property type="match status" value="1"/>
</dbReference>
<keyword evidence="3" id="KW-0342">GTP-binding</keyword>
<proteinExistence type="predicted"/>
<keyword evidence="4" id="KW-0472">Membrane</keyword>
<dbReference type="GO" id="GO:0016020">
    <property type="term" value="C:membrane"/>
    <property type="evidence" value="ECO:0007669"/>
    <property type="project" value="UniProtKB-SubCell"/>
</dbReference>